<evidence type="ECO:0000313" key="2">
    <source>
        <dbReference type="EMBL" id="SEW56159.1"/>
    </source>
</evidence>
<dbReference type="EMBL" id="FOJG01000002">
    <property type="protein sequence ID" value="SEW56159.1"/>
    <property type="molecule type" value="Genomic_DNA"/>
</dbReference>
<feature type="signal peptide" evidence="1">
    <location>
        <begin position="1"/>
        <end position="25"/>
    </location>
</feature>
<accession>A0A1I0SDI9</accession>
<dbReference type="OrthoDB" id="657052at2"/>
<gene>
    <name evidence="2" type="ORF">SAMN04488122_6577</name>
</gene>
<keyword evidence="3" id="KW-1185">Reference proteome</keyword>
<dbReference type="Proteomes" id="UP000199310">
    <property type="component" value="Unassembled WGS sequence"/>
</dbReference>
<protein>
    <submittedName>
        <fullName evidence="2">Uncharacterized protein</fullName>
    </submittedName>
</protein>
<organism evidence="2 3">
    <name type="scientific">Chitinophaga arvensicola</name>
    <dbReference type="NCBI Taxonomy" id="29529"/>
    <lineage>
        <taxon>Bacteria</taxon>
        <taxon>Pseudomonadati</taxon>
        <taxon>Bacteroidota</taxon>
        <taxon>Chitinophagia</taxon>
        <taxon>Chitinophagales</taxon>
        <taxon>Chitinophagaceae</taxon>
        <taxon>Chitinophaga</taxon>
    </lineage>
</organism>
<evidence type="ECO:0000313" key="3">
    <source>
        <dbReference type="Proteomes" id="UP000199310"/>
    </source>
</evidence>
<name>A0A1I0SDI9_9BACT</name>
<evidence type="ECO:0000256" key="1">
    <source>
        <dbReference type="SAM" id="SignalP"/>
    </source>
</evidence>
<feature type="chain" id="PRO_5011543162" evidence="1">
    <location>
        <begin position="26"/>
        <end position="556"/>
    </location>
</feature>
<dbReference type="AlphaFoldDB" id="A0A1I0SDI9"/>
<dbReference type="RefSeq" id="WP_089903559.1">
    <property type="nucleotide sequence ID" value="NZ_FOJG01000002.1"/>
</dbReference>
<sequence length="556" mass="57937">MKKNYSGKGILLVLFLLLLAPAAFAQLKIGDNPATINKSSILELESLRQGLLLPRIVDTTLAPLNTAPDGMIIYHTLTQSLMVRRNGYWSRLVDSLNASAGSWQLKGNAGTTIANYLGTSDNQPLSIRTNATEAINISNTQTVALKQVPASTTLISVLMIDPATGVINQRNLSPAAFTDAIRTLNGVAKQGFTIRADTLNANFGVTTTAVDSTITLNVPIVGAVSQKTGLLTYADWLQFSNKQKAITIGAFILTPGSPNGLVLDNTTGVLQLVAADATNPGGVSIGAQTFGGTKTFNDSVSIVTGLGVTGQATLGNGLKVNAGGANITGSVVLATTPPNVSTPVTTVLFRNPNTGALEKREVDSAAFSVGIRRINGQTGPAIYIKTGKAGNDISLDSTSVTNTLTLNIPDASATARGVVNDSAQTFAGFKTVRDTLAVAKNAIVGAGTKPNSTFQVQGSMSLNIRSSTSNDALAETDNTLLVNASSGSVTITLPPVTNIVGRIYTVKKIGGSIDNAVTLQPQGGAQIEGSTNYIIYNNYTYVTIQTDGSNWYVIRK</sequence>
<keyword evidence="1" id="KW-0732">Signal</keyword>
<proteinExistence type="predicted"/>
<dbReference type="STRING" id="29529.SAMN04488122_6577"/>
<reference evidence="3" key="1">
    <citation type="submission" date="2016-10" db="EMBL/GenBank/DDBJ databases">
        <authorList>
            <person name="Varghese N."/>
            <person name="Submissions S."/>
        </authorList>
    </citation>
    <scope>NUCLEOTIDE SEQUENCE [LARGE SCALE GENOMIC DNA]</scope>
    <source>
        <strain evidence="3">DSM 3695</strain>
    </source>
</reference>